<accession>A0A0P6XWU1</accession>
<dbReference type="EMBL" id="LGCM01000017">
    <property type="protein sequence ID" value="KPL88179.1"/>
    <property type="molecule type" value="Genomic_DNA"/>
</dbReference>
<keyword evidence="1" id="KW-0472">Membrane</keyword>
<keyword evidence="4" id="KW-1185">Reference proteome</keyword>
<feature type="domain" description="CAAX prenyl protease 2/Lysostaphin resistance protein A-like" evidence="2">
    <location>
        <begin position="212"/>
        <end position="298"/>
    </location>
</feature>
<evidence type="ECO:0000313" key="3">
    <source>
        <dbReference type="EMBL" id="KPL88179.1"/>
    </source>
</evidence>
<sequence>MTTSPHPPSPFALPPRLRGPAALLLALGGLGLGWWALRLWVNDPVRPVESKIGVIAAAALLSLLLGLAGLRRALPALQRRTASPRWSILWWLTCAYLPAWLAFTLPEMLVLLRQRPASLGLLRVVGPPGLAAGQPEAFLWQSLVLGLGLLLPRLPHLRRLSWPARPRLENLAVGLLGGMALWLGCTFLLGLLLAPFQGLFTPLSTPLAPALRLLLAVVGCLAAPWALESTFRMPHSPVQAAFPLRRPTLSIALVYALLQGRPLLFLPAFGFSLGLSLLAQRTQGRAPVILAHAVFNLLMLVVHPELLL</sequence>
<gene>
    <name evidence="3" type="ORF">ADN01_03870</name>
</gene>
<dbReference type="Pfam" id="PF02517">
    <property type="entry name" value="Rce1-like"/>
    <property type="match status" value="1"/>
</dbReference>
<name>A0A0P6XWU1_9CHLR</name>
<keyword evidence="1" id="KW-0812">Transmembrane</keyword>
<organism evidence="3 4">
    <name type="scientific">Levilinea saccharolytica</name>
    <dbReference type="NCBI Taxonomy" id="229921"/>
    <lineage>
        <taxon>Bacteria</taxon>
        <taxon>Bacillati</taxon>
        <taxon>Chloroflexota</taxon>
        <taxon>Anaerolineae</taxon>
        <taxon>Anaerolineales</taxon>
        <taxon>Anaerolineaceae</taxon>
        <taxon>Levilinea</taxon>
    </lineage>
</organism>
<feature type="transmembrane region" description="Helical" evidence="1">
    <location>
        <begin position="132"/>
        <end position="151"/>
    </location>
</feature>
<keyword evidence="1" id="KW-1133">Transmembrane helix</keyword>
<feature type="transmembrane region" description="Helical" evidence="1">
    <location>
        <begin position="171"/>
        <end position="194"/>
    </location>
</feature>
<feature type="transmembrane region" description="Helical" evidence="1">
    <location>
        <begin position="248"/>
        <end position="269"/>
    </location>
</feature>
<feature type="transmembrane region" description="Helical" evidence="1">
    <location>
        <begin position="90"/>
        <end position="112"/>
    </location>
</feature>
<proteinExistence type="predicted"/>
<dbReference type="Proteomes" id="UP000050501">
    <property type="component" value="Unassembled WGS sequence"/>
</dbReference>
<comment type="caution">
    <text evidence="3">The sequence shown here is derived from an EMBL/GenBank/DDBJ whole genome shotgun (WGS) entry which is preliminary data.</text>
</comment>
<dbReference type="GO" id="GO:0080120">
    <property type="term" value="P:CAAX-box protein maturation"/>
    <property type="evidence" value="ECO:0007669"/>
    <property type="project" value="UniProtKB-ARBA"/>
</dbReference>
<protein>
    <recommendedName>
        <fullName evidence="2">CAAX prenyl protease 2/Lysostaphin resistance protein A-like domain-containing protein</fullName>
    </recommendedName>
</protein>
<feature type="transmembrane region" description="Helical" evidence="1">
    <location>
        <begin position="21"/>
        <end position="40"/>
    </location>
</feature>
<evidence type="ECO:0000313" key="4">
    <source>
        <dbReference type="Proteomes" id="UP000050501"/>
    </source>
</evidence>
<feature type="transmembrane region" description="Helical" evidence="1">
    <location>
        <begin position="206"/>
        <end position="227"/>
    </location>
</feature>
<dbReference type="STRING" id="229921.ADN01_03870"/>
<feature type="transmembrane region" description="Helical" evidence="1">
    <location>
        <begin position="289"/>
        <end position="307"/>
    </location>
</feature>
<feature type="transmembrane region" description="Helical" evidence="1">
    <location>
        <begin position="52"/>
        <end position="70"/>
    </location>
</feature>
<dbReference type="InterPro" id="IPR003675">
    <property type="entry name" value="Rce1/LyrA-like_dom"/>
</dbReference>
<reference evidence="3 4" key="1">
    <citation type="submission" date="2015-07" db="EMBL/GenBank/DDBJ databases">
        <title>Genome sequence of Levilinea saccharolytica DSM 16555.</title>
        <authorList>
            <person name="Hemp J."/>
            <person name="Ward L.M."/>
            <person name="Pace L.A."/>
            <person name="Fischer W.W."/>
        </authorList>
    </citation>
    <scope>NUCLEOTIDE SEQUENCE [LARGE SCALE GENOMIC DNA]</scope>
    <source>
        <strain evidence="3 4">KIBI-1</strain>
    </source>
</reference>
<dbReference type="AlphaFoldDB" id="A0A0P6XWU1"/>
<dbReference type="GO" id="GO:0004175">
    <property type="term" value="F:endopeptidase activity"/>
    <property type="evidence" value="ECO:0007669"/>
    <property type="project" value="UniProtKB-ARBA"/>
</dbReference>
<evidence type="ECO:0000259" key="2">
    <source>
        <dbReference type="Pfam" id="PF02517"/>
    </source>
</evidence>
<evidence type="ECO:0000256" key="1">
    <source>
        <dbReference type="SAM" id="Phobius"/>
    </source>
</evidence>
<dbReference type="RefSeq" id="WP_075070943.1">
    <property type="nucleotide sequence ID" value="NZ_LGCM01000017.1"/>
</dbReference>